<dbReference type="GO" id="GO:0000272">
    <property type="term" value="P:polysaccharide catabolic process"/>
    <property type="evidence" value="ECO:0007669"/>
    <property type="project" value="UniProtKB-KW"/>
</dbReference>
<dbReference type="GO" id="GO:0004553">
    <property type="term" value="F:hydrolase activity, hydrolyzing O-glycosyl compounds"/>
    <property type="evidence" value="ECO:0007669"/>
    <property type="project" value="UniProtKB-UniRule"/>
</dbReference>
<name>A0A8S9I7M2_BRACR</name>
<dbReference type="InterPro" id="IPR033126">
    <property type="entry name" value="Glyco_hydro_9_Asp/Glu_AS"/>
</dbReference>
<keyword evidence="1" id="KW-0624">Polysaccharide degradation</keyword>
<evidence type="ECO:0000313" key="2">
    <source>
        <dbReference type="EMBL" id="KAF2565453.1"/>
    </source>
</evidence>
<sequence length="118" mass="12949">MMSILDSGHKEHVTDYPDTGPTWDVNEITISYNALSVLDDVAFLGTRFSSLIMWTNYALHSGFRPFCLLVGASPEVVFSICLAVLYESLVKWVYTIPGWLVGGSNLQLSFPNDGIAGS</sequence>
<keyword evidence="1" id="KW-0378">Hydrolase</keyword>
<gene>
    <name evidence="2" type="ORF">F2Q68_00026096</name>
    <name evidence="3" type="ORF">F2Q70_00026525</name>
</gene>
<keyword evidence="1" id="KW-0119">Carbohydrate metabolism</keyword>
<keyword evidence="1" id="KW-0326">Glycosidase</keyword>
<evidence type="ECO:0000313" key="4">
    <source>
        <dbReference type="Proteomes" id="UP000712281"/>
    </source>
</evidence>
<feature type="active site" evidence="1">
    <location>
        <position position="27"/>
    </location>
</feature>
<dbReference type="EMBL" id="QGKY02000094">
    <property type="protein sequence ID" value="KAF2604669.1"/>
    <property type="molecule type" value="Genomic_DNA"/>
</dbReference>
<dbReference type="EMBL" id="QGKW02001911">
    <property type="protein sequence ID" value="KAF2565453.1"/>
    <property type="molecule type" value="Genomic_DNA"/>
</dbReference>
<dbReference type="PROSITE" id="PS00698">
    <property type="entry name" value="GH9_3"/>
    <property type="match status" value="1"/>
</dbReference>
<comment type="caution">
    <text evidence="2">The sequence shown here is derived from an EMBL/GenBank/DDBJ whole genome shotgun (WGS) entry which is preliminary data.</text>
</comment>
<organism evidence="2 4">
    <name type="scientific">Brassica cretica</name>
    <name type="common">Mustard</name>
    <dbReference type="NCBI Taxonomy" id="69181"/>
    <lineage>
        <taxon>Eukaryota</taxon>
        <taxon>Viridiplantae</taxon>
        <taxon>Streptophyta</taxon>
        <taxon>Embryophyta</taxon>
        <taxon>Tracheophyta</taxon>
        <taxon>Spermatophyta</taxon>
        <taxon>Magnoliopsida</taxon>
        <taxon>eudicotyledons</taxon>
        <taxon>Gunneridae</taxon>
        <taxon>Pentapetalae</taxon>
        <taxon>rosids</taxon>
        <taxon>malvids</taxon>
        <taxon>Brassicales</taxon>
        <taxon>Brassicaceae</taxon>
        <taxon>Brassiceae</taxon>
        <taxon>Brassica</taxon>
    </lineage>
</organism>
<protein>
    <submittedName>
        <fullName evidence="2">Uncharacterized protein</fullName>
    </submittedName>
</protein>
<dbReference type="Proteomes" id="UP000712281">
    <property type="component" value="Unassembled WGS sequence"/>
</dbReference>
<feature type="active site" evidence="1">
    <location>
        <position position="18"/>
    </location>
</feature>
<dbReference type="AlphaFoldDB" id="A0A8S9I7M2"/>
<evidence type="ECO:0000313" key="3">
    <source>
        <dbReference type="EMBL" id="KAF2604669.1"/>
    </source>
</evidence>
<reference evidence="2" key="1">
    <citation type="submission" date="2019-12" db="EMBL/GenBank/DDBJ databases">
        <title>Genome sequencing and annotation of Brassica cretica.</title>
        <authorList>
            <person name="Studholme D.J."/>
            <person name="Sarris P.F."/>
        </authorList>
    </citation>
    <scope>NUCLEOTIDE SEQUENCE</scope>
    <source>
        <strain evidence="2">PFS-001/15</strain>
        <strain evidence="3">PFS-102/07</strain>
        <tissue evidence="2">Leaf</tissue>
    </source>
</reference>
<evidence type="ECO:0000256" key="1">
    <source>
        <dbReference type="PROSITE-ProRule" id="PRU10060"/>
    </source>
</evidence>
<proteinExistence type="inferred from homology"/>
<comment type="similarity">
    <text evidence="1">Belongs to the glycosyl hydrolase 9 (cellulase E) family.</text>
</comment>
<accession>A0A8S9I7M2</accession>